<dbReference type="PANTHER" id="PTHR33099">
    <property type="entry name" value="FE2OG DIOXYGENASE DOMAIN-CONTAINING PROTEIN"/>
    <property type="match status" value="1"/>
</dbReference>
<dbReference type="OrthoDB" id="5986521at2759"/>
<evidence type="ECO:0000313" key="3">
    <source>
        <dbReference type="Proteomes" id="UP000663879"/>
    </source>
</evidence>
<sequence>MSKRKSPESSETENRKKLCDITNQPHLITDAEVECKNEPTEALDNDSSEIENMKELSDATNQAPLISDAGAECKNDPPEAVDNDLSEIENRKMPCDTPNQYQLISEGEVKCKNELAEALGNDSSEIENMKELSHATNQPQLISEAEVECKNEQNETIDNDDILLEKLNKILKNTKLMKNYCVSGKSSELPLIPGLKVEGFGLVSLPFTQIQADAMNHFCTDQKNEKIIIHNDRVSFTHPEWDLKLQELVDRTTVQLGCDDKFVPKLIELSICKTGFHQKKIQRPIDKNQFGLLEIILPSEYTGGEFVIYNNEDNSDQVFNFEDTNFAINFTALHANLEHEILEVKSGYRIALIYSLCWAKDDDALNYELSKQNVLETKNILRELENPEIQIGVMLENRYSNLSAVKSLKQEDLARYNLLSKANDLLEDDEKFIFFLTHSKNMIEYYECGKGKRYFGDDGHSVTYSFEAGSDNEEPKKKIIDKYQWYFSTKDKFVSECMDPDGEIILGGEMKSFGHIEKFKVKKSKLDLSTFSHILSPKEQVIKNDLELEKNWGCLKDIHVEGYTRLGLVKTVTYHLYKICFMRKSHFNLISLALDPIEAIKSISYPIYPNYMKSLLYSFKKKPISETSNKNRYCGFVQDFWKKLTQILIHYNDLDMTRQFLEELKEIKIDDLGYILELINYFGYNLLIDILIKFIKIDVSNISFNCEFIQKMYLRGLEEDSYDYFTKTVMPFSTVSSEDQNNWNLILPLVRTMKFFSSKNSDLQSILDNLVKLVVTRVEELRDLIYKAELVKWCMPNTSIPGHPQVEQFFHRNESEMHYRNFSSIHNARKFVHDFTKSKDYSCEMEAYGSGHRSMVTIKKTRYIFQDKDKELRVSINEYNRLKSYI</sequence>
<organism evidence="2 3">
    <name type="scientific">Brachionus calyciflorus</name>
    <dbReference type="NCBI Taxonomy" id="104777"/>
    <lineage>
        <taxon>Eukaryota</taxon>
        <taxon>Metazoa</taxon>
        <taxon>Spiralia</taxon>
        <taxon>Gnathifera</taxon>
        <taxon>Rotifera</taxon>
        <taxon>Eurotatoria</taxon>
        <taxon>Monogononta</taxon>
        <taxon>Pseudotrocha</taxon>
        <taxon>Ploima</taxon>
        <taxon>Brachionidae</taxon>
        <taxon>Brachionus</taxon>
    </lineage>
</organism>
<dbReference type="EMBL" id="CAJNOC010000387">
    <property type="protein sequence ID" value="CAF0754103.1"/>
    <property type="molecule type" value="Genomic_DNA"/>
</dbReference>
<feature type="compositionally biased region" description="Basic and acidic residues" evidence="1">
    <location>
        <begin position="1"/>
        <end position="19"/>
    </location>
</feature>
<keyword evidence="3" id="KW-1185">Reference proteome</keyword>
<accession>A0A813PK97</accession>
<dbReference type="AlphaFoldDB" id="A0A813PK97"/>
<proteinExistence type="predicted"/>
<evidence type="ECO:0000256" key="1">
    <source>
        <dbReference type="SAM" id="MobiDB-lite"/>
    </source>
</evidence>
<dbReference type="Proteomes" id="UP000663879">
    <property type="component" value="Unassembled WGS sequence"/>
</dbReference>
<reference evidence="2" key="1">
    <citation type="submission" date="2021-02" db="EMBL/GenBank/DDBJ databases">
        <authorList>
            <person name="Nowell W R."/>
        </authorList>
    </citation>
    <scope>NUCLEOTIDE SEQUENCE</scope>
    <source>
        <strain evidence="2">Ploen Becks lab</strain>
    </source>
</reference>
<evidence type="ECO:0000313" key="2">
    <source>
        <dbReference type="EMBL" id="CAF0754103.1"/>
    </source>
</evidence>
<dbReference type="PANTHER" id="PTHR33099:SF7">
    <property type="entry name" value="MYND-TYPE DOMAIN-CONTAINING PROTEIN"/>
    <property type="match status" value="1"/>
</dbReference>
<evidence type="ECO:0008006" key="4">
    <source>
        <dbReference type="Google" id="ProtNLM"/>
    </source>
</evidence>
<feature type="region of interest" description="Disordered" evidence="1">
    <location>
        <begin position="35"/>
        <end position="61"/>
    </location>
</feature>
<name>A0A813PK97_9BILA</name>
<feature type="region of interest" description="Disordered" evidence="1">
    <location>
        <begin position="1"/>
        <end position="23"/>
    </location>
</feature>
<comment type="caution">
    <text evidence="2">The sequence shown here is derived from an EMBL/GenBank/DDBJ whole genome shotgun (WGS) entry which is preliminary data.</text>
</comment>
<protein>
    <recommendedName>
        <fullName evidence="4">Prolyl 4-hydroxylase alpha subunit Fe(2+) 2OG dioxygenase domain-containing protein</fullName>
    </recommendedName>
</protein>
<gene>
    <name evidence="2" type="ORF">OXX778_LOCUS4078</name>
</gene>